<comment type="caution">
    <text evidence="1">The sequence shown here is derived from an EMBL/GenBank/DDBJ whole genome shotgun (WGS) entry which is preliminary data.</text>
</comment>
<reference evidence="1 2" key="1">
    <citation type="submission" date="2020-01" db="EMBL/GenBank/DDBJ databases">
        <title>Genomes of bacteria type strains.</title>
        <authorList>
            <person name="Chen J."/>
            <person name="Zhu S."/>
            <person name="Yang J."/>
        </authorList>
    </citation>
    <scope>NUCLEOTIDE SEQUENCE [LARGE SCALE GENOMIC DNA]</scope>
    <source>
        <strain evidence="1 2">LMG 22958</strain>
    </source>
</reference>
<dbReference type="AlphaFoldDB" id="A0A6L9MS11"/>
<evidence type="ECO:0000313" key="2">
    <source>
        <dbReference type="Proteomes" id="UP000478837"/>
    </source>
</evidence>
<organism evidence="1 2">
    <name type="scientific">Alteromonas hispanica</name>
    <dbReference type="NCBI Taxonomy" id="315421"/>
    <lineage>
        <taxon>Bacteria</taxon>
        <taxon>Pseudomonadati</taxon>
        <taxon>Pseudomonadota</taxon>
        <taxon>Gammaproteobacteria</taxon>
        <taxon>Alteromonadales</taxon>
        <taxon>Alteromonadaceae</taxon>
        <taxon>Alteromonas/Salinimonas group</taxon>
        <taxon>Alteromonas</taxon>
    </lineage>
</organism>
<dbReference type="Proteomes" id="UP000478837">
    <property type="component" value="Unassembled WGS sequence"/>
</dbReference>
<evidence type="ECO:0000313" key="1">
    <source>
        <dbReference type="EMBL" id="NDW20922.1"/>
    </source>
</evidence>
<dbReference type="RefSeq" id="WP_163110599.1">
    <property type="nucleotide sequence ID" value="NZ_JAAAWP010000002.1"/>
</dbReference>
<sequence length="110" mass="12898">MSVRPRKQKRSEVNARILKIHEAIAQKVVNQPELLGQVHQTLEQRYKNKLMRYGSYMLWQSILETFDNPELFKSLLLSDDERTANLRRETIFIGVLSEDERQQVLSGLKG</sequence>
<accession>A0A6L9MS11</accession>
<name>A0A6L9MS11_9ALTE</name>
<gene>
    <name evidence="1" type="ORF">GTW09_05250</name>
</gene>
<dbReference type="EMBL" id="JAAAWP010000002">
    <property type="protein sequence ID" value="NDW20922.1"/>
    <property type="molecule type" value="Genomic_DNA"/>
</dbReference>
<protein>
    <submittedName>
        <fullName evidence="1">Uncharacterized protein</fullName>
    </submittedName>
</protein>
<keyword evidence="2" id="KW-1185">Reference proteome</keyword>
<proteinExistence type="predicted"/>